<dbReference type="PANTHER" id="PTHR11659:SF0">
    <property type="entry name" value="GLUTAMYL-TRNA(GLN) AMIDOTRANSFERASE SUBUNIT B, MITOCHONDRIAL"/>
    <property type="match status" value="1"/>
</dbReference>
<evidence type="ECO:0000256" key="5">
    <source>
        <dbReference type="ARBA" id="ARBA00022741"/>
    </source>
</evidence>
<dbReference type="GO" id="GO:0016740">
    <property type="term" value="F:transferase activity"/>
    <property type="evidence" value="ECO:0007669"/>
    <property type="project" value="UniProtKB-KW"/>
</dbReference>
<dbReference type="Gene3D" id="1.10.150.380">
    <property type="entry name" value="GatB domain, N-terminal subdomain"/>
    <property type="match status" value="1"/>
</dbReference>
<gene>
    <name evidence="11" type="primary">gatB</name>
    <name evidence="13" type="ORF">BKP37_10280</name>
</gene>
<dbReference type="OrthoDB" id="9804078at2"/>
<comment type="function">
    <text evidence="8 11">Allows the formation of correctly charged Asn-tRNA(Asn) or Gln-tRNA(Gln) through the transamidation of misacylated Asp-tRNA(Asn) or Glu-tRNA(Gln) in organisms which lack either or both of asparaginyl-tRNA or glutaminyl-tRNA synthetases. The reaction takes place in the presence of glutamine and ATP through an activated phospho-Asp-tRNA(Asn) or phospho-Glu-tRNA(Gln).</text>
</comment>
<comment type="catalytic activity">
    <reaction evidence="9 11">
        <text>L-aspartyl-tRNA(Asn) + L-glutamine + ATP + H2O = L-asparaginyl-tRNA(Asn) + L-glutamate + ADP + phosphate + 2 H(+)</text>
        <dbReference type="Rhea" id="RHEA:14513"/>
        <dbReference type="Rhea" id="RHEA-COMP:9674"/>
        <dbReference type="Rhea" id="RHEA-COMP:9677"/>
        <dbReference type="ChEBI" id="CHEBI:15377"/>
        <dbReference type="ChEBI" id="CHEBI:15378"/>
        <dbReference type="ChEBI" id="CHEBI:29985"/>
        <dbReference type="ChEBI" id="CHEBI:30616"/>
        <dbReference type="ChEBI" id="CHEBI:43474"/>
        <dbReference type="ChEBI" id="CHEBI:58359"/>
        <dbReference type="ChEBI" id="CHEBI:78515"/>
        <dbReference type="ChEBI" id="CHEBI:78516"/>
        <dbReference type="ChEBI" id="CHEBI:456216"/>
    </reaction>
</comment>
<sequence>MNFETVIGLEVHVELKTNSKIFCGCSTEFGAPPNTHTCPICLGHPGVLPVLNKQAVEYGMKAAMALNCEIATITKFDRKNYFYPDSPKAYQISQFDKPIGEHGWIDIEVNGEKKRIGITRIHLEEDAGKLTHSEYGDYSLVDFNRVGTPLIEIVSEPDIRTPEEAYAYLEKLKAILEYTEVSDCKMEEGSLRCDANISIRPVGQKEFGTKAEIKNLNSFAHVRSGLAHEEVRQEEVITSGGIIEQETRRWDDNGKKTILMRVKEGSEDYRYFPDPDLVDFHIDDEWKEKVRATIPELPDARMERYISELGLSSYDAGVLTQSKAMADFFEKGLTFEAPAKQLANWLMGEVNAYLKTADKEIENVPLTPEALAKMIALIEKGTISSKIAKDVFKELIENGGDPEAIVKEKGLVQISDEGEIRSMIIGILDQNQPSIDDYKAGKQKAIGFLVGQVMKASKGKANPQLVNKILLEEINTR</sequence>
<protein>
    <recommendedName>
        <fullName evidence="3 11">Aspartyl/glutamyl-tRNA(Asn/Gln) amidotransferase subunit B</fullName>
        <shortName evidence="11">Asp/Glu-ADT subunit B</shortName>
        <ecNumber evidence="11">6.3.5.-</ecNumber>
    </recommendedName>
</protein>
<dbReference type="InterPro" id="IPR003789">
    <property type="entry name" value="Asn/Gln_tRNA_amidoTrase-B-like"/>
</dbReference>
<dbReference type="GO" id="GO:0006412">
    <property type="term" value="P:translation"/>
    <property type="evidence" value="ECO:0007669"/>
    <property type="project" value="UniProtKB-UniRule"/>
</dbReference>
<dbReference type="NCBIfam" id="TIGR00133">
    <property type="entry name" value="gatB"/>
    <property type="match status" value="1"/>
</dbReference>
<reference evidence="13 14" key="1">
    <citation type="submission" date="2016-10" db="EMBL/GenBank/DDBJ databases">
        <title>Draft genome sequences of four alkaliphilic bacteria belonging to the Anaerobacillus genus.</title>
        <authorList>
            <person name="Bassil N.M."/>
            <person name="Lloyd J.R."/>
        </authorList>
    </citation>
    <scope>NUCLEOTIDE SEQUENCE [LARGE SCALE GENOMIC DNA]</scope>
    <source>
        <strain evidence="13 14">DSM 18345</strain>
    </source>
</reference>
<dbReference type="Proteomes" id="UP000179524">
    <property type="component" value="Unassembled WGS sequence"/>
</dbReference>
<evidence type="ECO:0000256" key="2">
    <source>
        <dbReference type="ARBA" id="ARBA00011123"/>
    </source>
</evidence>
<dbReference type="InterPro" id="IPR014746">
    <property type="entry name" value="Gln_synth/guanido_kin_cat_dom"/>
</dbReference>
<dbReference type="GO" id="GO:0070681">
    <property type="term" value="P:glutaminyl-tRNAGln biosynthesis via transamidation"/>
    <property type="evidence" value="ECO:0007669"/>
    <property type="project" value="TreeGrafter"/>
</dbReference>
<keyword evidence="13" id="KW-0808">Transferase</keyword>
<dbReference type="InterPro" id="IPR018027">
    <property type="entry name" value="Asn/Gln_amidotransferase"/>
</dbReference>
<evidence type="ECO:0000313" key="14">
    <source>
        <dbReference type="Proteomes" id="UP000179524"/>
    </source>
</evidence>
<dbReference type="HAMAP" id="MF_00121">
    <property type="entry name" value="GatB"/>
    <property type="match status" value="1"/>
</dbReference>
<accession>A0A1S2LMB8</accession>
<dbReference type="AlphaFoldDB" id="A0A1S2LMB8"/>
<evidence type="ECO:0000256" key="7">
    <source>
        <dbReference type="ARBA" id="ARBA00022917"/>
    </source>
</evidence>
<keyword evidence="7 11" id="KW-0648">Protein biosynthesis</keyword>
<dbReference type="InterPro" id="IPR023168">
    <property type="entry name" value="GatB_Yqey_C_2"/>
</dbReference>
<dbReference type="EMBL" id="MLQR01000027">
    <property type="protein sequence ID" value="OIJ13652.1"/>
    <property type="molecule type" value="Genomic_DNA"/>
</dbReference>
<dbReference type="NCBIfam" id="NF004011">
    <property type="entry name" value="PRK05477.1-1"/>
    <property type="match status" value="1"/>
</dbReference>
<dbReference type="SUPFAM" id="SSF55931">
    <property type="entry name" value="Glutamine synthetase/guanido kinase"/>
    <property type="match status" value="1"/>
</dbReference>
<dbReference type="Pfam" id="PF02637">
    <property type="entry name" value="GatB_Yqey"/>
    <property type="match status" value="1"/>
</dbReference>
<dbReference type="SUPFAM" id="SSF89095">
    <property type="entry name" value="GatB/YqeY motif"/>
    <property type="match status" value="1"/>
</dbReference>
<dbReference type="GO" id="GO:0050566">
    <property type="term" value="F:asparaginyl-tRNA synthase (glutamine-hydrolyzing) activity"/>
    <property type="evidence" value="ECO:0007669"/>
    <property type="project" value="RHEA"/>
</dbReference>
<dbReference type="EC" id="6.3.5.-" evidence="11"/>
<dbReference type="InterPro" id="IPR006075">
    <property type="entry name" value="Asn/Gln-tRNA_Trfase_suB/E_cat"/>
</dbReference>
<comment type="catalytic activity">
    <reaction evidence="10 11">
        <text>L-glutamyl-tRNA(Gln) + L-glutamine + ATP + H2O = L-glutaminyl-tRNA(Gln) + L-glutamate + ADP + phosphate + H(+)</text>
        <dbReference type="Rhea" id="RHEA:17521"/>
        <dbReference type="Rhea" id="RHEA-COMP:9681"/>
        <dbReference type="Rhea" id="RHEA-COMP:9684"/>
        <dbReference type="ChEBI" id="CHEBI:15377"/>
        <dbReference type="ChEBI" id="CHEBI:15378"/>
        <dbReference type="ChEBI" id="CHEBI:29985"/>
        <dbReference type="ChEBI" id="CHEBI:30616"/>
        <dbReference type="ChEBI" id="CHEBI:43474"/>
        <dbReference type="ChEBI" id="CHEBI:58359"/>
        <dbReference type="ChEBI" id="CHEBI:78520"/>
        <dbReference type="ChEBI" id="CHEBI:78521"/>
        <dbReference type="ChEBI" id="CHEBI:456216"/>
    </reaction>
</comment>
<dbReference type="FunFam" id="1.10.150.380:FF:000001">
    <property type="entry name" value="Aspartyl/glutamyl-tRNA(Asn/Gln) amidotransferase subunit B"/>
    <property type="match status" value="1"/>
</dbReference>
<organism evidence="13 14">
    <name type="scientific">Anaerobacillus alkalilacustris</name>
    <dbReference type="NCBI Taxonomy" id="393763"/>
    <lineage>
        <taxon>Bacteria</taxon>
        <taxon>Bacillati</taxon>
        <taxon>Bacillota</taxon>
        <taxon>Bacilli</taxon>
        <taxon>Bacillales</taxon>
        <taxon>Bacillaceae</taxon>
        <taxon>Anaerobacillus</taxon>
    </lineage>
</organism>
<dbReference type="InterPro" id="IPR017958">
    <property type="entry name" value="Gln-tRNA_amidoTrfase_suB_CS"/>
</dbReference>
<comment type="subunit">
    <text evidence="2 11">Heterotrimer of A, B and C subunits.</text>
</comment>
<evidence type="ECO:0000256" key="8">
    <source>
        <dbReference type="ARBA" id="ARBA00024799"/>
    </source>
</evidence>
<dbReference type="Gene3D" id="1.10.10.410">
    <property type="match status" value="1"/>
</dbReference>
<evidence type="ECO:0000256" key="9">
    <source>
        <dbReference type="ARBA" id="ARBA00047380"/>
    </source>
</evidence>
<keyword evidence="6 11" id="KW-0067">ATP-binding</keyword>
<dbReference type="GO" id="GO:0005524">
    <property type="term" value="F:ATP binding"/>
    <property type="evidence" value="ECO:0007669"/>
    <property type="project" value="UniProtKB-KW"/>
</dbReference>
<keyword evidence="5 11" id="KW-0547">Nucleotide-binding</keyword>
<evidence type="ECO:0000256" key="6">
    <source>
        <dbReference type="ARBA" id="ARBA00022840"/>
    </source>
</evidence>
<dbReference type="Pfam" id="PF02934">
    <property type="entry name" value="GatB_N"/>
    <property type="match status" value="1"/>
</dbReference>
<keyword evidence="4 11" id="KW-0436">Ligase</keyword>
<dbReference type="NCBIfam" id="NF004012">
    <property type="entry name" value="PRK05477.1-2"/>
    <property type="match status" value="1"/>
</dbReference>
<dbReference type="FunFam" id="1.10.10.410:FF:000001">
    <property type="entry name" value="Aspartyl/glutamyl-tRNA(Asn/Gln) amidotransferase subunit B"/>
    <property type="match status" value="1"/>
</dbReference>
<evidence type="ECO:0000256" key="4">
    <source>
        <dbReference type="ARBA" id="ARBA00022598"/>
    </source>
</evidence>
<evidence type="ECO:0000256" key="3">
    <source>
        <dbReference type="ARBA" id="ARBA00016923"/>
    </source>
</evidence>
<evidence type="ECO:0000259" key="12">
    <source>
        <dbReference type="SMART" id="SM00845"/>
    </source>
</evidence>
<dbReference type="InterPro" id="IPR017959">
    <property type="entry name" value="Asn/Gln-tRNA_amidoTrfase_suB/E"/>
</dbReference>
<proteinExistence type="inferred from homology"/>
<dbReference type="SMART" id="SM00845">
    <property type="entry name" value="GatB_Yqey"/>
    <property type="match status" value="1"/>
</dbReference>
<dbReference type="RefSeq" id="WP_071309503.1">
    <property type="nucleotide sequence ID" value="NZ_MLQR01000027.1"/>
</dbReference>
<evidence type="ECO:0000313" key="13">
    <source>
        <dbReference type="EMBL" id="OIJ13652.1"/>
    </source>
</evidence>
<evidence type="ECO:0000256" key="10">
    <source>
        <dbReference type="ARBA" id="ARBA00047913"/>
    </source>
</evidence>
<name>A0A1S2LMB8_9BACI</name>
<dbReference type="GO" id="GO:0050567">
    <property type="term" value="F:glutaminyl-tRNA synthase (glutamine-hydrolyzing) activity"/>
    <property type="evidence" value="ECO:0007669"/>
    <property type="project" value="UniProtKB-UniRule"/>
</dbReference>
<comment type="similarity">
    <text evidence="1 11">Belongs to the GatB/GatE family. GatB subfamily.</text>
</comment>
<feature type="domain" description="Asn/Gln amidotransferase" evidence="12">
    <location>
        <begin position="327"/>
        <end position="474"/>
    </location>
</feature>
<dbReference type="PROSITE" id="PS01234">
    <property type="entry name" value="GATB"/>
    <property type="match status" value="1"/>
</dbReference>
<dbReference type="InterPro" id="IPR042114">
    <property type="entry name" value="GatB_C_1"/>
</dbReference>
<keyword evidence="14" id="KW-1185">Reference proteome</keyword>
<evidence type="ECO:0000256" key="11">
    <source>
        <dbReference type="HAMAP-Rule" id="MF_00121"/>
    </source>
</evidence>
<comment type="caution">
    <text evidence="13">The sequence shown here is derived from an EMBL/GenBank/DDBJ whole genome shotgun (WGS) entry which is preliminary data.</text>
</comment>
<dbReference type="PANTHER" id="PTHR11659">
    <property type="entry name" value="GLUTAMYL-TRNA GLN AMIDOTRANSFERASE SUBUNIT B MITOCHONDRIAL AND PROKARYOTIC PET112-RELATED"/>
    <property type="match status" value="1"/>
</dbReference>
<dbReference type="InterPro" id="IPR004413">
    <property type="entry name" value="GatB"/>
</dbReference>
<evidence type="ECO:0000256" key="1">
    <source>
        <dbReference type="ARBA" id="ARBA00005306"/>
    </source>
</evidence>
<dbReference type="NCBIfam" id="NF004014">
    <property type="entry name" value="PRK05477.1-4"/>
    <property type="match status" value="1"/>
</dbReference>